<dbReference type="Gene3D" id="3.40.190.290">
    <property type="match status" value="1"/>
</dbReference>
<keyword evidence="9" id="KW-1185">Reference proteome</keyword>
<dbReference type="InterPro" id="IPR036390">
    <property type="entry name" value="WH_DNA-bd_sf"/>
</dbReference>
<dbReference type="PANTHER" id="PTHR30419">
    <property type="entry name" value="HTH-TYPE TRANSCRIPTIONAL REGULATOR YBHD"/>
    <property type="match status" value="1"/>
</dbReference>
<dbReference type="Pfam" id="PF03466">
    <property type="entry name" value="LysR_substrate"/>
    <property type="match status" value="1"/>
</dbReference>
<keyword evidence="4" id="KW-0804">Transcription</keyword>
<dbReference type="GO" id="GO:0003700">
    <property type="term" value="F:DNA-binding transcription factor activity"/>
    <property type="evidence" value="ECO:0007669"/>
    <property type="project" value="InterPro"/>
</dbReference>
<evidence type="ECO:0000313" key="7">
    <source>
        <dbReference type="EMBL" id="MBM2419645.1"/>
    </source>
</evidence>
<evidence type="ECO:0000256" key="4">
    <source>
        <dbReference type="ARBA" id="ARBA00023163"/>
    </source>
</evidence>
<dbReference type="GeneID" id="62642687"/>
<reference evidence="6 9" key="1">
    <citation type="submission" date="2021-01" db="EMBL/GenBank/DDBJ databases">
        <title>Diatom-associated Roseobacters Show Island Model of Population Structure.</title>
        <authorList>
            <person name="Qu L."/>
            <person name="Feng X."/>
            <person name="Chen Y."/>
            <person name="Li L."/>
            <person name="Wang X."/>
            <person name="Hu Z."/>
            <person name="Wang H."/>
            <person name="Luo H."/>
        </authorList>
    </citation>
    <scope>NUCLEOTIDE SEQUENCE</scope>
    <source>
        <strain evidence="7 9">CC28-63</strain>
        <strain evidence="6">CC28-69</strain>
    </source>
</reference>
<dbReference type="Gene3D" id="1.10.10.10">
    <property type="entry name" value="Winged helix-like DNA-binding domain superfamily/Winged helix DNA-binding domain"/>
    <property type="match status" value="1"/>
</dbReference>
<comment type="caution">
    <text evidence="6">The sequence shown here is derived from an EMBL/GenBank/DDBJ whole genome shotgun (WGS) entry which is preliminary data.</text>
</comment>
<evidence type="ECO:0000256" key="3">
    <source>
        <dbReference type="ARBA" id="ARBA00023125"/>
    </source>
</evidence>
<dbReference type="InterPro" id="IPR036388">
    <property type="entry name" value="WH-like_DNA-bd_sf"/>
</dbReference>
<evidence type="ECO:0000313" key="8">
    <source>
        <dbReference type="Proteomes" id="UP000755667"/>
    </source>
</evidence>
<dbReference type="Pfam" id="PF00126">
    <property type="entry name" value="HTH_1"/>
    <property type="match status" value="1"/>
</dbReference>
<dbReference type="CDD" id="cd05466">
    <property type="entry name" value="PBP2_LTTR_substrate"/>
    <property type="match status" value="1"/>
</dbReference>
<dbReference type="InterPro" id="IPR050950">
    <property type="entry name" value="HTH-type_LysR_regulators"/>
</dbReference>
<organism evidence="6 8">
    <name type="scientific">Marivita cryptomonadis</name>
    <dbReference type="NCBI Taxonomy" id="505252"/>
    <lineage>
        <taxon>Bacteria</taxon>
        <taxon>Pseudomonadati</taxon>
        <taxon>Pseudomonadota</taxon>
        <taxon>Alphaproteobacteria</taxon>
        <taxon>Rhodobacterales</taxon>
        <taxon>Roseobacteraceae</taxon>
        <taxon>Marivita</taxon>
    </lineage>
</organism>
<proteinExistence type="inferred from homology"/>
<dbReference type="EMBL" id="JAFBXE010000022">
    <property type="protein sequence ID" value="MBM2414974.1"/>
    <property type="molecule type" value="Genomic_DNA"/>
</dbReference>
<dbReference type="Proteomes" id="UP000809440">
    <property type="component" value="Unassembled WGS sequence"/>
</dbReference>
<dbReference type="EMBL" id="JAFBXF010000022">
    <property type="protein sequence ID" value="MBM2419645.1"/>
    <property type="molecule type" value="Genomic_DNA"/>
</dbReference>
<evidence type="ECO:0000256" key="2">
    <source>
        <dbReference type="ARBA" id="ARBA00023015"/>
    </source>
</evidence>
<dbReference type="OrthoDB" id="7506954at2"/>
<evidence type="ECO:0000313" key="9">
    <source>
        <dbReference type="Proteomes" id="UP000809440"/>
    </source>
</evidence>
<dbReference type="AlphaFoldDB" id="A0A9Q2NW55"/>
<keyword evidence="2" id="KW-0805">Transcription regulation</keyword>
<gene>
    <name evidence="6" type="ORF">JQX41_21930</name>
    <name evidence="7" type="ORF">JQX48_21950</name>
</gene>
<dbReference type="Proteomes" id="UP000755667">
    <property type="component" value="Unassembled WGS sequence"/>
</dbReference>
<dbReference type="RefSeq" id="WP_085632479.1">
    <property type="nucleotide sequence ID" value="NZ_JAFBWU010000022.1"/>
</dbReference>
<evidence type="ECO:0000313" key="6">
    <source>
        <dbReference type="EMBL" id="MBM2414974.1"/>
    </source>
</evidence>
<dbReference type="SUPFAM" id="SSF53850">
    <property type="entry name" value="Periplasmic binding protein-like II"/>
    <property type="match status" value="1"/>
</dbReference>
<name>A0A9Q2NW55_9RHOB</name>
<dbReference type="InterPro" id="IPR005119">
    <property type="entry name" value="LysR_subst-bd"/>
</dbReference>
<dbReference type="PROSITE" id="PS50931">
    <property type="entry name" value="HTH_LYSR"/>
    <property type="match status" value="1"/>
</dbReference>
<keyword evidence="3" id="KW-0238">DNA-binding</keyword>
<evidence type="ECO:0000259" key="5">
    <source>
        <dbReference type="PROSITE" id="PS50931"/>
    </source>
</evidence>
<feature type="domain" description="HTH lysR-type" evidence="5">
    <location>
        <begin position="16"/>
        <end position="73"/>
    </location>
</feature>
<dbReference type="PRINTS" id="PR00039">
    <property type="entry name" value="HTHLYSR"/>
</dbReference>
<protein>
    <submittedName>
        <fullName evidence="6">LysR family transcriptional regulator</fullName>
    </submittedName>
</protein>
<accession>A0A9Q2NW55</accession>
<dbReference type="GO" id="GO:0005829">
    <property type="term" value="C:cytosol"/>
    <property type="evidence" value="ECO:0007669"/>
    <property type="project" value="TreeGrafter"/>
</dbReference>
<comment type="similarity">
    <text evidence="1">Belongs to the LysR transcriptional regulatory family.</text>
</comment>
<sequence>MNKALTSKSDRPGRCENWGLLRSFYFIASKKGVTRAAKAQGVTQPTVSAALKRLEESLGQTLVQRGQREFELTAAGQTLFSEVEKMFEASLRAEEKLKALHSGLVGTVQIQVVTGARSAVFNEILRLMHQRHPAVVLELQIASSHTILHNVASGSVSFGLCLMLRPLSRLTCQLLLRARYGVFCGAEHPLFGRSDVTLDEVRDLPFIAFSCDAEGRAPEPMIALRDGTGLGRNISGTSGDFVEVCRMIAAGIGIGVLPVHAVQRELRDETLWQIDLPGPDLRADLYFIADPARHATHAERAFLDIATEVLQSVGPEET</sequence>
<dbReference type="InterPro" id="IPR000847">
    <property type="entry name" value="LysR_HTH_N"/>
</dbReference>
<evidence type="ECO:0000256" key="1">
    <source>
        <dbReference type="ARBA" id="ARBA00009437"/>
    </source>
</evidence>
<dbReference type="SUPFAM" id="SSF46785">
    <property type="entry name" value="Winged helix' DNA-binding domain"/>
    <property type="match status" value="1"/>
</dbReference>
<dbReference type="GO" id="GO:0003677">
    <property type="term" value="F:DNA binding"/>
    <property type="evidence" value="ECO:0007669"/>
    <property type="project" value="UniProtKB-KW"/>
</dbReference>